<evidence type="ECO:0000313" key="3">
    <source>
        <dbReference type="EMBL" id="EJW03010.1"/>
    </source>
</evidence>
<dbReference type="VEuPathDB" id="MicrosporidiaDB:EDEG_02592"/>
<dbReference type="GO" id="GO:0003729">
    <property type="term" value="F:mRNA binding"/>
    <property type="evidence" value="ECO:0007669"/>
    <property type="project" value="TreeGrafter"/>
</dbReference>
<dbReference type="FunCoup" id="J9DK75">
    <property type="interactions" value="24"/>
</dbReference>
<protein>
    <recommendedName>
        <fullName evidence="2">RRM domain-containing protein</fullName>
    </recommendedName>
</protein>
<dbReference type="AlphaFoldDB" id="J9DK75"/>
<name>J9DK75_EDHAE</name>
<sequence length="213" mass="24401">MGKGCTVYVGNIDFDITEQELIEKLSSIGRVVNFKMMIDKQTGRSKGYGFCEYETPLIAETAVQKLKVVLNNRQLKINYADVDMSSSRKEIPQVSLPIESLKSVVDEMDKKNLKDVVLYLKKMAIEQPKKLRKILEENKSLAVSLFMCLVELKMVDLECAVTFMKTNFELNENEAQILERIDQMDDADYVEYNQSIKDKIKTVKAMISKASQF</sequence>
<dbReference type="STRING" id="1003232.J9DK75"/>
<keyword evidence="1" id="KW-0694">RNA-binding</keyword>
<dbReference type="Proteomes" id="UP000003163">
    <property type="component" value="Unassembled WGS sequence"/>
</dbReference>
<dbReference type="SMART" id="SM00360">
    <property type="entry name" value="RRM"/>
    <property type="match status" value="1"/>
</dbReference>
<organism evidence="3 4">
    <name type="scientific">Edhazardia aedis (strain USNM 41457)</name>
    <name type="common">Microsporidian parasite</name>
    <dbReference type="NCBI Taxonomy" id="1003232"/>
    <lineage>
        <taxon>Eukaryota</taxon>
        <taxon>Fungi</taxon>
        <taxon>Fungi incertae sedis</taxon>
        <taxon>Microsporidia</taxon>
        <taxon>Edhazardia</taxon>
    </lineage>
</organism>
<gene>
    <name evidence="3" type="ORF">EDEG_02592</name>
</gene>
<evidence type="ECO:0000259" key="2">
    <source>
        <dbReference type="PROSITE" id="PS50102"/>
    </source>
</evidence>
<dbReference type="PROSITE" id="PS50102">
    <property type="entry name" value="RRM"/>
    <property type="match status" value="1"/>
</dbReference>
<dbReference type="InterPro" id="IPR012677">
    <property type="entry name" value="Nucleotide-bd_a/b_plait_sf"/>
</dbReference>
<evidence type="ECO:0000256" key="1">
    <source>
        <dbReference type="PROSITE-ProRule" id="PRU00176"/>
    </source>
</evidence>
<proteinExistence type="predicted"/>
<dbReference type="GO" id="GO:0005847">
    <property type="term" value="C:mRNA cleavage and polyadenylation specificity factor complex"/>
    <property type="evidence" value="ECO:0007669"/>
    <property type="project" value="TreeGrafter"/>
</dbReference>
<dbReference type="Pfam" id="PF14327">
    <property type="entry name" value="CSTF2_hinge"/>
    <property type="match status" value="1"/>
</dbReference>
<dbReference type="EMBL" id="AFBI03000048">
    <property type="protein sequence ID" value="EJW03010.1"/>
    <property type="molecule type" value="Genomic_DNA"/>
</dbReference>
<dbReference type="InterPro" id="IPR000504">
    <property type="entry name" value="RRM_dom"/>
</dbReference>
<dbReference type="OMA" id="VSFRMVY"/>
<accession>J9DK75</accession>
<reference evidence="3 4" key="1">
    <citation type="submission" date="2011-08" db="EMBL/GenBank/DDBJ databases">
        <authorList>
            <person name="Liu Z.J."/>
            <person name="Shi F.L."/>
            <person name="Lu J.Q."/>
            <person name="Li M."/>
            <person name="Wang Z.L."/>
        </authorList>
    </citation>
    <scope>NUCLEOTIDE SEQUENCE [LARGE SCALE GENOMIC DNA]</scope>
    <source>
        <strain evidence="3 4">USNM 41457</strain>
    </source>
</reference>
<dbReference type="InterPro" id="IPR025742">
    <property type="entry name" value="CSTF2_hinge"/>
</dbReference>
<dbReference type="InParanoid" id="J9DK75"/>
<evidence type="ECO:0000313" key="4">
    <source>
        <dbReference type="Proteomes" id="UP000003163"/>
    </source>
</evidence>
<dbReference type="SUPFAM" id="SSF54928">
    <property type="entry name" value="RNA-binding domain, RBD"/>
    <property type="match status" value="1"/>
</dbReference>
<dbReference type="HOGENOM" id="CLU_028601_2_1_1"/>
<dbReference type="Gene3D" id="3.30.70.330">
    <property type="match status" value="1"/>
</dbReference>
<dbReference type="Pfam" id="PF00076">
    <property type="entry name" value="RRM_1"/>
    <property type="match status" value="1"/>
</dbReference>
<dbReference type="PANTHER" id="PTHR45735:SF2">
    <property type="entry name" value="CLEAVAGE STIMULATION FACTOR SUBUNIT 2"/>
    <property type="match status" value="1"/>
</dbReference>
<reference evidence="4" key="2">
    <citation type="submission" date="2015-07" db="EMBL/GenBank/DDBJ databases">
        <title>Contrasting host-pathogen interactions and genome evolution in two generalist and specialist microsporidian pathogens of mosquitoes.</title>
        <authorList>
            <consortium name="The Broad Institute Genomics Platform"/>
            <consortium name="The Broad Institute Genome Sequencing Center for Infectious Disease"/>
            <person name="Cuomo C.A."/>
            <person name="Sanscrainte N.D."/>
            <person name="Goldberg J.M."/>
            <person name="Heiman D."/>
            <person name="Young S."/>
            <person name="Zeng Q."/>
            <person name="Becnel J.J."/>
            <person name="Birren B.W."/>
        </authorList>
    </citation>
    <scope>NUCLEOTIDE SEQUENCE [LARGE SCALE GENOMIC DNA]</scope>
    <source>
        <strain evidence="4">USNM 41457</strain>
    </source>
</reference>
<comment type="caution">
    <text evidence="3">The sequence shown here is derived from an EMBL/GenBank/DDBJ whole genome shotgun (WGS) entry which is preliminary data.</text>
</comment>
<dbReference type="OrthoDB" id="272703at2759"/>
<feature type="domain" description="RRM" evidence="2">
    <location>
        <begin position="5"/>
        <end position="82"/>
    </location>
</feature>
<keyword evidence="4" id="KW-1185">Reference proteome</keyword>
<dbReference type="PANTHER" id="PTHR45735">
    <property type="entry name" value="CLEAVAGE STIMULATION FACTOR SUBUNIT 2"/>
    <property type="match status" value="1"/>
</dbReference>
<dbReference type="InterPro" id="IPR035979">
    <property type="entry name" value="RBD_domain_sf"/>
</dbReference>